<dbReference type="AlphaFoldDB" id="A0A5B7J6R1"/>
<organism evidence="1 2">
    <name type="scientific">Portunus trituberculatus</name>
    <name type="common">Swimming crab</name>
    <name type="synonym">Neptunus trituberculatus</name>
    <dbReference type="NCBI Taxonomy" id="210409"/>
    <lineage>
        <taxon>Eukaryota</taxon>
        <taxon>Metazoa</taxon>
        <taxon>Ecdysozoa</taxon>
        <taxon>Arthropoda</taxon>
        <taxon>Crustacea</taxon>
        <taxon>Multicrustacea</taxon>
        <taxon>Malacostraca</taxon>
        <taxon>Eumalacostraca</taxon>
        <taxon>Eucarida</taxon>
        <taxon>Decapoda</taxon>
        <taxon>Pleocyemata</taxon>
        <taxon>Brachyura</taxon>
        <taxon>Eubrachyura</taxon>
        <taxon>Portunoidea</taxon>
        <taxon>Portunidae</taxon>
        <taxon>Portuninae</taxon>
        <taxon>Portunus</taxon>
    </lineage>
</organism>
<protein>
    <submittedName>
        <fullName evidence="1">Uncharacterized protein</fullName>
    </submittedName>
</protein>
<comment type="caution">
    <text evidence="1">The sequence shown here is derived from an EMBL/GenBank/DDBJ whole genome shotgun (WGS) entry which is preliminary data.</text>
</comment>
<name>A0A5B7J6R1_PORTR</name>
<evidence type="ECO:0000313" key="1">
    <source>
        <dbReference type="EMBL" id="MPC91902.1"/>
    </source>
</evidence>
<keyword evidence="2" id="KW-1185">Reference proteome</keyword>
<proteinExistence type="predicted"/>
<gene>
    <name evidence="1" type="ORF">E2C01_086965</name>
</gene>
<accession>A0A5B7J6R1</accession>
<dbReference type="Proteomes" id="UP000324222">
    <property type="component" value="Unassembled WGS sequence"/>
</dbReference>
<reference evidence="1 2" key="1">
    <citation type="submission" date="2019-05" db="EMBL/GenBank/DDBJ databases">
        <title>Another draft genome of Portunus trituberculatus and its Hox gene families provides insights of decapod evolution.</title>
        <authorList>
            <person name="Jeong J.-H."/>
            <person name="Song I."/>
            <person name="Kim S."/>
            <person name="Choi T."/>
            <person name="Kim D."/>
            <person name="Ryu S."/>
            <person name="Kim W."/>
        </authorList>
    </citation>
    <scope>NUCLEOTIDE SEQUENCE [LARGE SCALE GENOMIC DNA]</scope>
    <source>
        <tissue evidence="1">Muscle</tissue>
    </source>
</reference>
<dbReference type="EMBL" id="VSRR010089397">
    <property type="protein sequence ID" value="MPC91902.1"/>
    <property type="molecule type" value="Genomic_DNA"/>
</dbReference>
<sequence length="61" mass="6747">MGATQQPSGQPTGEARRAVWFSSPKAQCEIGNRSVRSFTIRSHHCGVNPKSKTLNQIYKCL</sequence>
<evidence type="ECO:0000313" key="2">
    <source>
        <dbReference type="Proteomes" id="UP000324222"/>
    </source>
</evidence>